<evidence type="ECO:0000259" key="12">
    <source>
        <dbReference type="Pfam" id="PF12019"/>
    </source>
</evidence>
<evidence type="ECO:0000256" key="7">
    <source>
        <dbReference type="ARBA" id="ARBA00022989"/>
    </source>
</evidence>
<dbReference type="GO" id="GO:0005886">
    <property type="term" value="C:plasma membrane"/>
    <property type="evidence" value="ECO:0007669"/>
    <property type="project" value="UniProtKB-SubCell"/>
</dbReference>
<dbReference type="KEGG" id="pxi:J5O05_15410"/>
<keyword evidence="6 11" id="KW-0812">Transmembrane</keyword>
<evidence type="ECO:0000313" key="14">
    <source>
        <dbReference type="Proteomes" id="UP000664904"/>
    </source>
</evidence>
<evidence type="ECO:0000256" key="3">
    <source>
        <dbReference type="ARBA" id="ARBA00022475"/>
    </source>
</evidence>
<feature type="domain" description="General secretion pathway GspH" evidence="12">
    <location>
        <begin position="54"/>
        <end position="162"/>
    </location>
</feature>
<keyword evidence="8 11" id="KW-0472">Membrane</keyword>
<evidence type="ECO:0000256" key="5">
    <source>
        <dbReference type="ARBA" id="ARBA00022519"/>
    </source>
</evidence>
<gene>
    <name evidence="13" type="ORF">J5O05_15410</name>
</gene>
<dbReference type="InterPro" id="IPR022346">
    <property type="entry name" value="T2SS_GspH"/>
</dbReference>
<sequence length="174" mass="19953">MMHFSKQGGFTLLETIVSMAILVILTCIGLPNIHDLLLKYRMQNDMLIYKHYVHLTRHHAITHTALVTFCPLVEKRCKLTDWGQSPTIFVDSNGNSELDQDEKVIHIGESLHEYVEFEYPRKAITFRPDGTPRGLHNGTFTYCIKLLNGEKVGQSLSLNHSGRTKLRDELKCEE</sequence>
<dbReference type="InterPro" id="IPR012902">
    <property type="entry name" value="N_methyl_site"/>
</dbReference>
<comment type="similarity">
    <text evidence="9">Belongs to the GSP H family.</text>
</comment>
<accession>A0A975HMA0</accession>
<dbReference type="GO" id="GO:0015627">
    <property type="term" value="C:type II protein secretion system complex"/>
    <property type="evidence" value="ECO:0007669"/>
    <property type="project" value="InterPro"/>
</dbReference>
<dbReference type="SUPFAM" id="SSF54523">
    <property type="entry name" value="Pili subunits"/>
    <property type="match status" value="1"/>
</dbReference>
<dbReference type="Pfam" id="PF12019">
    <property type="entry name" value="GspH"/>
    <property type="match status" value="1"/>
</dbReference>
<evidence type="ECO:0000256" key="2">
    <source>
        <dbReference type="ARBA" id="ARBA00021549"/>
    </source>
</evidence>
<protein>
    <recommendedName>
        <fullName evidence="2">Type II secretion system protein H</fullName>
    </recommendedName>
    <alternativeName>
        <fullName evidence="10">General secretion pathway protein H</fullName>
    </alternativeName>
</protein>
<comment type="subcellular location">
    <subcellularLocation>
        <location evidence="1">Cell inner membrane</location>
        <topology evidence="1">Single-pass membrane protein</topology>
    </subcellularLocation>
</comment>
<dbReference type="Proteomes" id="UP000664904">
    <property type="component" value="Chromosome"/>
</dbReference>
<dbReference type="EMBL" id="CP072133">
    <property type="protein sequence ID" value="QTH72923.1"/>
    <property type="molecule type" value="Genomic_DNA"/>
</dbReference>
<evidence type="ECO:0000256" key="9">
    <source>
        <dbReference type="ARBA" id="ARBA00025772"/>
    </source>
</evidence>
<evidence type="ECO:0000313" key="13">
    <source>
        <dbReference type="EMBL" id="QTH72923.1"/>
    </source>
</evidence>
<dbReference type="Gene3D" id="3.55.40.10">
    <property type="entry name" value="minor pseudopilin epsh domain"/>
    <property type="match status" value="1"/>
</dbReference>
<dbReference type="InterPro" id="IPR045584">
    <property type="entry name" value="Pilin-like"/>
</dbReference>
<keyword evidence="3" id="KW-1003">Cell membrane</keyword>
<dbReference type="NCBIfam" id="TIGR02532">
    <property type="entry name" value="IV_pilin_GFxxxE"/>
    <property type="match status" value="1"/>
</dbReference>
<feature type="transmembrane region" description="Helical" evidence="11">
    <location>
        <begin position="12"/>
        <end position="33"/>
    </location>
</feature>
<evidence type="ECO:0000256" key="8">
    <source>
        <dbReference type="ARBA" id="ARBA00023136"/>
    </source>
</evidence>
<proteinExistence type="inferred from homology"/>
<keyword evidence="14" id="KW-1185">Reference proteome</keyword>
<keyword evidence="7 11" id="KW-1133">Transmembrane helix</keyword>
<dbReference type="AlphaFoldDB" id="A0A975HMA0"/>
<keyword evidence="5" id="KW-0997">Cell inner membrane</keyword>
<organism evidence="13 14">
    <name type="scientific">Pseudoalteromonas xiamenensis</name>
    <dbReference type="NCBI Taxonomy" id="882626"/>
    <lineage>
        <taxon>Bacteria</taxon>
        <taxon>Pseudomonadati</taxon>
        <taxon>Pseudomonadota</taxon>
        <taxon>Gammaproteobacteria</taxon>
        <taxon>Alteromonadales</taxon>
        <taxon>Pseudoalteromonadaceae</taxon>
        <taxon>Pseudoalteromonas</taxon>
    </lineage>
</organism>
<evidence type="ECO:0000256" key="1">
    <source>
        <dbReference type="ARBA" id="ARBA00004377"/>
    </source>
</evidence>
<evidence type="ECO:0000256" key="10">
    <source>
        <dbReference type="ARBA" id="ARBA00030775"/>
    </source>
</evidence>
<keyword evidence="4" id="KW-0488">Methylation</keyword>
<evidence type="ECO:0000256" key="6">
    <source>
        <dbReference type="ARBA" id="ARBA00022692"/>
    </source>
</evidence>
<evidence type="ECO:0000256" key="4">
    <source>
        <dbReference type="ARBA" id="ARBA00022481"/>
    </source>
</evidence>
<name>A0A975HMA0_9GAMM</name>
<reference evidence="13" key="1">
    <citation type="submission" date="2021-03" db="EMBL/GenBank/DDBJ databases">
        <title>Complete Genome of Pseudoalteromonas xiamenensis STKMTI.2, a new potential marine bacterium producing anti-Vibrio compounds.</title>
        <authorList>
            <person name="Handayani D.P."/>
            <person name="Isnansetyo A."/>
            <person name="Istiqomah I."/>
            <person name="Jumina J."/>
        </authorList>
    </citation>
    <scope>NUCLEOTIDE SEQUENCE</scope>
    <source>
        <strain evidence="13">STKMTI.2</strain>
    </source>
</reference>
<dbReference type="Pfam" id="PF07963">
    <property type="entry name" value="N_methyl"/>
    <property type="match status" value="1"/>
</dbReference>
<dbReference type="GO" id="GO:0015628">
    <property type="term" value="P:protein secretion by the type II secretion system"/>
    <property type="evidence" value="ECO:0007669"/>
    <property type="project" value="InterPro"/>
</dbReference>
<dbReference type="RefSeq" id="WP_208844545.1">
    <property type="nucleotide sequence ID" value="NZ_CP072133.1"/>
</dbReference>
<evidence type="ECO:0000256" key="11">
    <source>
        <dbReference type="SAM" id="Phobius"/>
    </source>
</evidence>